<accession>A0ABW5VGT1</accession>
<dbReference type="PROSITE" id="PS51257">
    <property type="entry name" value="PROKAR_LIPOPROTEIN"/>
    <property type="match status" value="1"/>
</dbReference>
<dbReference type="RefSeq" id="WP_251806047.1">
    <property type="nucleotide sequence ID" value="NZ_CP166679.1"/>
</dbReference>
<comment type="caution">
    <text evidence="1">The sequence shown here is derived from an EMBL/GenBank/DDBJ whole genome shotgun (WGS) entry which is preliminary data.</text>
</comment>
<sequence length="373" mass="40847">MKTNYNKLIAAFFGVAFLMTSCSKNDKMDLIEPEVAMSIQDKELELSVGEHTTFSTTNKNNSVYAETWSLGDSIVANSNTYVFEPTNSGDYILSYAASNEAGTFNYEYTIKVNAKLRPITDASIAFVSDLLEYKPAPGQFINKKPGNLESAEGIIGGRGLVSLGGWGGSASYAFDHTVINQEDKNDLIIYGNAMPTFSEPGVVYVMQDDNGNGLPDDIWYEIKGSAHALEGTDRAYKITYFKPETAEEDVAWEDSKGNTGFIAKNTFHKQAYYPEWIIEDSYSISGTLLSDSNIDMSNPSYITSKPFEYGYADNTSGGDQIDLADAIDEKGNAVYLSGIDFIKIQTGVQVNMGWLGELSTEITGVADLSLLEK</sequence>
<name>A0ABW5VGT1_9FLAO</name>
<evidence type="ECO:0008006" key="3">
    <source>
        <dbReference type="Google" id="ProtNLM"/>
    </source>
</evidence>
<dbReference type="SUPFAM" id="SSF49299">
    <property type="entry name" value="PKD domain"/>
    <property type="match status" value="1"/>
</dbReference>
<reference evidence="2" key="1">
    <citation type="journal article" date="2019" name="Int. J. Syst. Evol. Microbiol.">
        <title>The Global Catalogue of Microorganisms (GCM) 10K type strain sequencing project: providing services to taxonomists for standard genome sequencing and annotation.</title>
        <authorList>
            <consortium name="The Broad Institute Genomics Platform"/>
            <consortium name="The Broad Institute Genome Sequencing Center for Infectious Disease"/>
            <person name="Wu L."/>
            <person name="Ma J."/>
        </authorList>
    </citation>
    <scope>NUCLEOTIDE SEQUENCE [LARGE SCALE GENOMIC DNA]</scope>
    <source>
        <strain evidence="2">KCTC 52924</strain>
    </source>
</reference>
<organism evidence="1 2">
    <name type="scientific">Arenibacter antarcticus</name>
    <dbReference type="NCBI Taxonomy" id="2040469"/>
    <lineage>
        <taxon>Bacteria</taxon>
        <taxon>Pseudomonadati</taxon>
        <taxon>Bacteroidota</taxon>
        <taxon>Flavobacteriia</taxon>
        <taxon>Flavobacteriales</taxon>
        <taxon>Flavobacteriaceae</taxon>
        <taxon>Arenibacter</taxon>
    </lineage>
</organism>
<gene>
    <name evidence="1" type="ORF">ACFS1K_13745</name>
</gene>
<dbReference type="InterPro" id="IPR035986">
    <property type="entry name" value="PKD_dom_sf"/>
</dbReference>
<protein>
    <recommendedName>
        <fullName evidence="3">Cell surface protein</fullName>
    </recommendedName>
</protein>
<evidence type="ECO:0000313" key="2">
    <source>
        <dbReference type="Proteomes" id="UP001597532"/>
    </source>
</evidence>
<proteinExistence type="predicted"/>
<dbReference type="Proteomes" id="UP001597532">
    <property type="component" value="Unassembled WGS sequence"/>
</dbReference>
<evidence type="ECO:0000313" key="1">
    <source>
        <dbReference type="EMBL" id="MFD2790832.1"/>
    </source>
</evidence>
<keyword evidence="2" id="KW-1185">Reference proteome</keyword>
<dbReference type="EMBL" id="JBHUOK010000032">
    <property type="protein sequence ID" value="MFD2790832.1"/>
    <property type="molecule type" value="Genomic_DNA"/>
</dbReference>